<keyword evidence="5" id="KW-0677">Repeat</keyword>
<evidence type="ECO:0000256" key="9">
    <source>
        <dbReference type="PROSITE-ProRule" id="PRU00175"/>
    </source>
</evidence>
<comment type="catalytic activity">
    <reaction evidence="1">
        <text>[E2 ubiquitin-conjugating enzyme]-S-ubiquitinyl-L-cysteine + [acceptor protein]-L-lysine = [E2 ubiquitin-conjugating enzyme]-L-cysteine + [acceptor protein]-N(6)-ubiquitinyl-L-lysine.</text>
        <dbReference type="EC" id="2.3.2.31"/>
    </reaction>
</comment>
<feature type="domain" description="RING-type" evidence="11">
    <location>
        <begin position="505"/>
        <end position="709"/>
    </location>
</feature>
<proteinExistence type="predicted"/>
<reference evidence="12 13" key="1">
    <citation type="submission" date="2020-08" db="EMBL/GenBank/DDBJ databases">
        <authorList>
            <person name="Hejnol A."/>
        </authorList>
    </citation>
    <scope>NUCLEOTIDE SEQUENCE [LARGE SCALE GENOMIC DNA]</scope>
</reference>
<dbReference type="SMART" id="SM00647">
    <property type="entry name" value="IBR"/>
    <property type="match status" value="2"/>
</dbReference>
<dbReference type="PROSITE" id="PS51873">
    <property type="entry name" value="TRIAD"/>
    <property type="match status" value="1"/>
</dbReference>
<evidence type="ECO:0000313" key="12">
    <source>
        <dbReference type="EMBL" id="CAD5122987.1"/>
    </source>
</evidence>
<dbReference type="EMBL" id="CAJFCJ010000019">
    <property type="protein sequence ID" value="CAD5122987.1"/>
    <property type="molecule type" value="Genomic_DNA"/>
</dbReference>
<dbReference type="CDD" id="cd20335">
    <property type="entry name" value="BRcat_RBR"/>
    <property type="match status" value="1"/>
</dbReference>
<dbReference type="SUPFAM" id="SSF57850">
    <property type="entry name" value="RING/U-box"/>
    <property type="match status" value="3"/>
</dbReference>
<dbReference type="GO" id="GO:0008270">
    <property type="term" value="F:zinc ion binding"/>
    <property type="evidence" value="ECO:0007669"/>
    <property type="project" value="UniProtKB-KW"/>
</dbReference>
<evidence type="ECO:0000256" key="8">
    <source>
        <dbReference type="ARBA" id="ARBA00022833"/>
    </source>
</evidence>
<dbReference type="GO" id="GO:0061630">
    <property type="term" value="F:ubiquitin protein ligase activity"/>
    <property type="evidence" value="ECO:0007669"/>
    <property type="project" value="UniProtKB-EC"/>
</dbReference>
<dbReference type="GO" id="GO:0016567">
    <property type="term" value="P:protein ubiquitination"/>
    <property type="evidence" value="ECO:0007669"/>
    <property type="project" value="InterPro"/>
</dbReference>
<keyword evidence="8" id="KW-0862">Zinc</keyword>
<dbReference type="Proteomes" id="UP000549394">
    <property type="component" value="Unassembled WGS sequence"/>
</dbReference>
<keyword evidence="4" id="KW-0479">Metal-binding</keyword>
<comment type="caution">
    <text evidence="12">The sequence shown here is derived from an EMBL/GenBank/DDBJ whole genome shotgun (WGS) entry which is preliminary data.</text>
</comment>
<dbReference type="Gene3D" id="3.30.40.10">
    <property type="entry name" value="Zinc/RING finger domain, C3HC4 (zinc finger)"/>
    <property type="match status" value="1"/>
</dbReference>
<evidence type="ECO:0000259" key="10">
    <source>
        <dbReference type="PROSITE" id="PS50089"/>
    </source>
</evidence>
<dbReference type="Pfam" id="PF01485">
    <property type="entry name" value="IBR"/>
    <property type="match status" value="1"/>
</dbReference>
<dbReference type="CDD" id="cd20336">
    <property type="entry name" value="Rcat_RBR"/>
    <property type="match status" value="1"/>
</dbReference>
<evidence type="ECO:0000256" key="7">
    <source>
        <dbReference type="ARBA" id="ARBA00022786"/>
    </source>
</evidence>
<dbReference type="AlphaFoldDB" id="A0A7I8W436"/>
<evidence type="ECO:0000313" key="13">
    <source>
        <dbReference type="Proteomes" id="UP000549394"/>
    </source>
</evidence>
<dbReference type="InterPro" id="IPR018957">
    <property type="entry name" value="Znf_C3HC4_RING-type"/>
</dbReference>
<keyword evidence="13" id="KW-1185">Reference proteome</keyword>
<organism evidence="12 13">
    <name type="scientific">Dimorphilus gyrociliatus</name>
    <dbReference type="NCBI Taxonomy" id="2664684"/>
    <lineage>
        <taxon>Eukaryota</taxon>
        <taxon>Metazoa</taxon>
        <taxon>Spiralia</taxon>
        <taxon>Lophotrochozoa</taxon>
        <taxon>Annelida</taxon>
        <taxon>Polychaeta</taxon>
        <taxon>Polychaeta incertae sedis</taxon>
        <taxon>Dinophilidae</taxon>
        <taxon>Dimorphilus</taxon>
    </lineage>
</organism>
<dbReference type="Gene3D" id="1.20.120.1750">
    <property type="match status" value="1"/>
</dbReference>
<dbReference type="Pfam" id="PF00097">
    <property type="entry name" value="zf-C3HC4"/>
    <property type="match status" value="1"/>
</dbReference>
<dbReference type="SMART" id="SM00184">
    <property type="entry name" value="RING"/>
    <property type="match status" value="1"/>
</dbReference>
<dbReference type="EC" id="2.3.2.31" evidence="2"/>
<dbReference type="PROSITE" id="PS50089">
    <property type="entry name" value="ZF_RING_2"/>
    <property type="match status" value="1"/>
</dbReference>
<evidence type="ECO:0000259" key="11">
    <source>
        <dbReference type="PROSITE" id="PS51873"/>
    </source>
</evidence>
<dbReference type="InterPro" id="IPR002867">
    <property type="entry name" value="IBR_dom"/>
</dbReference>
<keyword evidence="7" id="KW-0833">Ubl conjugation pathway</keyword>
<keyword evidence="3" id="KW-0808">Transferase</keyword>
<evidence type="ECO:0000256" key="4">
    <source>
        <dbReference type="ARBA" id="ARBA00022723"/>
    </source>
</evidence>
<evidence type="ECO:0000256" key="1">
    <source>
        <dbReference type="ARBA" id="ARBA00001798"/>
    </source>
</evidence>
<evidence type="ECO:0000256" key="6">
    <source>
        <dbReference type="ARBA" id="ARBA00022771"/>
    </source>
</evidence>
<dbReference type="InterPro" id="IPR044066">
    <property type="entry name" value="TRIAD_supradom"/>
</dbReference>
<dbReference type="OrthoDB" id="1431934at2759"/>
<evidence type="ECO:0000256" key="5">
    <source>
        <dbReference type="ARBA" id="ARBA00022737"/>
    </source>
</evidence>
<dbReference type="PANTHER" id="PTHR11685">
    <property type="entry name" value="RBR FAMILY RING FINGER AND IBR DOMAIN-CONTAINING"/>
    <property type="match status" value="1"/>
</dbReference>
<evidence type="ECO:0000256" key="3">
    <source>
        <dbReference type="ARBA" id="ARBA00022679"/>
    </source>
</evidence>
<sequence>MEFDEPVTVKNSVLYPNRLYYKDFRTGNRINYKILRKFQNLSDHFVQKEFLYDESLNLKEAKQLFDNRIRELDDGGLEADPENYYIPFLYSTNKRGRWQIQEDINAVGKAKWLKGEDYSISYNERHMGNLTRPNVKLRCNRDGIVKKSKTLSRQRDLMDTNKPELDEECPVSIQYSFFAPGVITSNSKSGCSNELTDKVTLTRMRKRRNCFIERENLSTDSIRHIFSPPDEIDCKNLTDDKDTASPSNYSLTLNDFIVDQQKNERIKKGKRCKKGRKLSWKSLEKSRLKEEEKEEIEELETFLESNLNKDSREEITFKFILPAKCYKSFLIDCSEENIYVLDAETNSQMFLLDFTYKIRNTFLEYGMDENAVKMFRFLALTTFLCDNDNIIMKMVLYTNINCNSTLASFENFSESFSSAINEVNYHIFSWLQSYLPLREFYEKTESKNKQKGEKELLKLVHESVFGNQMSTNYEDVWLGSLKNYWEENRPKLEDLDITLLEVDDWNIQCDICMEQYDTSEGLSLKCKHWFCIHCWKEHLSIFNFNCPTCPMVNCKVQASLPVYLAILNFDRFITMEKRIIEKTIKNEAWVYCKKPKCQKLTKMQGIQSSTVFCSCSEKWCKLCGLDEHWPSSCNQYQYFLQFQQKIKNPRNANFDELILIVSVRKCPFCGVLIEKFDGCNEMLCLCKNSFCWKCLSPWRQCVKGCKQKEKESQDIIFTNEKCIKTLQYRQAIREEKMYPKLKMIYSQVEKYTRQMNIPLNDFTEENVTETLVNSTFLCKLTSSLLKNCAIYTGTLIREDLPSEILRKLSNLQELLNRAETFEMKLHNLIELNNRMVFRKSRLENVIKTRESLDKLVKEIVFSSRELQGKMQIYKQDTAVI</sequence>
<dbReference type="InterPro" id="IPR031127">
    <property type="entry name" value="E3_UB_ligase_RBR"/>
</dbReference>
<protein>
    <recommendedName>
        <fullName evidence="2">RBR-type E3 ubiquitin transferase</fullName>
        <ecNumber evidence="2">2.3.2.31</ecNumber>
    </recommendedName>
</protein>
<keyword evidence="6 9" id="KW-0863">Zinc-finger</keyword>
<dbReference type="InterPro" id="IPR001841">
    <property type="entry name" value="Znf_RING"/>
</dbReference>
<evidence type="ECO:0000256" key="2">
    <source>
        <dbReference type="ARBA" id="ARBA00012251"/>
    </source>
</evidence>
<name>A0A7I8W436_9ANNE</name>
<dbReference type="InterPro" id="IPR013083">
    <property type="entry name" value="Znf_RING/FYVE/PHD"/>
</dbReference>
<feature type="domain" description="RING-type" evidence="10">
    <location>
        <begin position="509"/>
        <end position="549"/>
    </location>
</feature>
<accession>A0A7I8W436</accession>
<gene>
    <name evidence="12" type="ORF">DGYR_LOCUS10717</name>
</gene>